<dbReference type="RefSeq" id="WP_115869369.1">
    <property type="nucleotide sequence ID" value="NZ_QREG01000018.1"/>
</dbReference>
<accession>A0A3D9L135</accession>
<proteinExistence type="predicted"/>
<keyword evidence="2" id="KW-1185">Reference proteome</keyword>
<dbReference type="AlphaFoldDB" id="A0A3D9L135"/>
<dbReference type="Proteomes" id="UP000256779">
    <property type="component" value="Unassembled WGS sequence"/>
</dbReference>
<comment type="caution">
    <text evidence="1">The sequence shown here is derived from an EMBL/GenBank/DDBJ whole genome shotgun (WGS) entry which is preliminary data.</text>
</comment>
<reference evidence="1 2" key="1">
    <citation type="submission" date="2018-07" db="EMBL/GenBank/DDBJ databases">
        <title>Genomic Encyclopedia of Type Strains, Phase IV (KMG-IV): sequencing the most valuable type-strain genomes for metagenomic binning, comparative biology and taxonomic classification.</title>
        <authorList>
            <person name="Goeker M."/>
        </authorList>
    </citation>
    <scope>NUCLEOTIDE SEQUENCE [LARGE SCALE GENOMIC DNA]</scope>
    <source>
        <strain evidence="1 2">DSM 4134</strain>
    </source>
</reference>
<evidence type="ECO:0000313" key="1">
    <source>
        <dbReference type="EMBL" id="RED95288.1"/>
    </source>
</evidence>
<organism evidence="1 2">
    <name type="scientific">Marinoscillum furvescens DSM 4134</name>
    <dbReference type="NCBI Taxonomy" id="1122208"/>
    <lineage>
        <taxon>Bacteria</taxon>
        <taxon>Pseudomonadati</taxon>
        <taxon>Bacteroidota</taxon>
        <taxon>Cytophagia</taxon>
        <taxon>Cytophagales</taxon>
        <taxon>Reichenbachiellaceae</taxon>
        <taxon>Marinoscillum</taxon>
    </lineage>
</organism>
<sequence length="196" mass="22601">MKFILVLILNLSATILFGQSVVEWAPTFELELTDFQSPQTEINESFKSYSLYSGANIDFSFHMTTGQFMFTKNFNSKVATTFNRSAAVLTAPDSLTAHQLLNFGKYSFDLTELYARRFRKELNECKGAFSDVSFYKPIYEEIQANMNEEHARVLKQTDLGRKSDLLQMEHQQVLSEIEILSDYCKTCKPPKKKKQK</sequence>
<gene>
    <name evidence="1" type="ORF">C7460_11865</name>
</gene>
<evidence type="ECO:0000313" key="2">
    <source>
        <dbReference type="Proteomes" id="UP000256779"/>
    </source>
</evidence>
<protein>
    <submittedName>
        <fullName evidence="1">Uncharacterized protein</fullName>
    </submittedName>
</protein>
<name>A0A3D9L135_MARFU</name>
<dbReference type="OrthoDB" id="1121656at2"/>
<dbReference type="EMBL" id="QREG01000018">
    <property type="protein sequence ID" value="RED95288.1"/>
    <property type="molecule type" value="Genomic_DNA"/>
</dbReference>